<dbReference type="EMBL" id="MN740901">
    <property type="protein sequence ID" value="QHU17307.1"/>
    <property type="molecule type" value="Genomic_DNA"/>
</dbReference>
<dbReference type="PANTHER" id="PTHR11474:SF126">
    <property type="entry name" value="TYROSINASE-LIKE PROTEIN TYR-1-RELATED"/>
    <property type="match status" value="1"/>
</dbReference>
<dbReference type="AlphaFoldDB" id="A0A6C0KKI0"/>
<dbReference type="GO" id="GO:0016491">
    <property type="term" value="F:oxidoreductase activity"/>
    <property type="evidence" value="ECO:0007669"/>
    <property type="project" value="InterPro"/>
</dbReference>
<keyword evidence="3" id="KW-0472">Membrane</keyword>
<keyword evidence="3" id="KW-1133">Transmembrane helix</keyword>
<name>A0A6C0KKI0_9ZZZZ</name>
<dbReference type="InterPro" id="IPR002227">
    <property type="entry name" value="Tyrosinase_Cu-bd"/>
</dbReference>
<proteinExistence type="predicted"/>
<evidence type="ECO:0000256" key="1">
    <source>
        <dbReference type="ARBA" id="ARBA00022723"/>
    </source>
</evidence>
<dbReference type="Pfam" id="PF00264">
    <property type="entry name" value="Tyrosinase"/>
    <property type="match status" value="1"/>
</dbReference>
<reference evidence="5" key="1">
    <citation type="journal article" date="2020" name="Nature">
        <title>Giant virus diversity and host interactions through global metagenomics.</title>
        <authorList>
            <person name="Schulz F."/>
            <person name="Roux S."/>
            <person name="Paez-Espino D."/>
            <person name="Jungbluth S."/>
            <person name="Walsh D.A."/>
            <person name="Denef V.J."/>
            <person name="McMahon K.D."/>
            <person name="Konstantinidis K.T."/>
            <person name="Eloe-Fadrosh E.A."/>
            <person name="Kyrpides N.C."/>
            <person name="Woyke T."/>
        </authorList>
    </citation>
    <scope>NUCLEOTIDE SEQUENCE</scope>
    <source>
        <strain evidence="5">GVMAG-S-3300012000-57</strain>
    </source>
</reference>
<keyword evidence="2" id="KW-0186">Copper</keyword>
<dbReference type="InterPro" id="IPR050316">
    <property type="entry name" value="Tyrosinase/Hemocyanin"/>
</dbReference>
<evidence type="ECO:0000256" key="2">
    <source>
        <dbReference type="ARBA" id="ARBA00023008"/>
    </source>
</evidence>
<feature type="transmembrane region" description="Helical" evidence="3">
    <location>
        <begin position="31"/>
        <end position="52"/>
    </location>
</feature>
<evidence type="ECO:0000256" key="3">
    <source>
        <dbReference type="SAM" id="Phobius"/>
    </source>
</evidence>
<accession>A0A6C0KKI0</accession>
<dbReference type="PANTHER" id="PTHR11474">
    <property type="entry name" value="TYROSINASE FAMILY MEMBER"/>
    <property type="match status" value="1"/>
</dbReference>
<feature type="domain" description="Tyrosinase copper-binding" evidence="4">
    <location>
        <begin position="257"/>
        <end position="445"/>
    </location>
</feature>
<sequence>MSNNYGSLPKYDSDDEDFVNIERKHGNYWKCYSVFALLATMVCFFPMVSMTIGPTAFYSIMNIPFANTPTAKPSASPREAGLNNIPYVVSTNKPTSKPVMSVSEKTGAWFSTYRNGYSSLAYFNEDASDIYKYVFLESYAGVVEPSATMWFNMTDTKLARTSRFSVCNSAMDDCVTGNILTASFSFDCTPLEDTYDVSITLASGEVVASGSLMCMYVRREFGDLTSDDLAKTMDAMWKMWELSEDDGQALYGDAFHNYAYLLEFHYFNAAWIHSDHVHEGNGFLAQHIKMTNIFELSMQAVDPSVTMPYWDFTKENAQGVEIWDSALFTANTFGSMVMPNNDTWGWLFSQNDVDDGKIPDGRWANLKADKNTKYTELDYAYGYMRAPWNMNPSQYVTRYTSVDKTLPSCESHYTLLEYSEIVDFLHQVPYAAHASSHGVIGGVFGCDAMDSLREAGYINGVEGQLNLCKNWIFYLKEFYRSAVLLPSSGCVAEDSGGDYSTAYDDLSCDYICDNSRMSILFLMLQHSVLNSDYDCVPEYGVMPDEGWKAWKDFICGGDGSKVFGGDHLESASPADPSFWPIHPTLERLLQVKYMTGGFTSDEWPSDSSTEYVCNKATCYEEDEGDFGQWSSCCYGHYQDDQMLDAPNNDRYSFVGPTNREVHDGTNPTSSDYSMPYIYDGFSWSHCLESGYDFDDLIVELYNNGTFNVSSSNSEKGW</sequence>
<evidence type="ECO:0000313" key="5">
    <source>
        <dbReference type="EMBL" id="QHU17307.1"/>
    </source>
</evidence>
<keyword evidence="3" id="KW-0812">Transmembrane</keyword>
<dbReference type="GO" id="GO:0046872">
    <property type="term" value="F:metal ion binding"/>
    <property type="evidence" value="ECO:0007669"/>
    <property type="project" value="UniProtKB-KW"/>
</dbReference>
<dbReference type="Gene3D" id="1.10.1280.10">
    <property type="entry name" value="Di-copper center containing domain from catechol oxidase"/>
    <property type="match status" value="1"/>
</dbReference>
<dbReference type="InterPro" id="IPR008922">
    <property type="entry name" value="Di-copper_centre_dom_sf"/>
</dbReference>
<evidence type="ECO:0000259" key="4">
    <source>
        <dbReference type="Pfam" id="PF00264"/>
    </source>
</evidence>
<organism evidence="5">
    <name type="scientific">viral metagenome</name>
    <dbReference type="NCBI Taxonomy" id="1070528"/>
    <lineage>
        <taxon>unclassified sequences</taxon>
        <taxon>metagenomes</taxon>
        <taxon>organismal metagenomes</taxon>
    </lineage>
</organism>
<keyword evidence="1" id="KW-0479">Metal-binding</keyword>
<protein>
    <recommendedName>
        <fullName evidence="4">Tyrosinase copper-binding domain-containing protein</fullName>
    </recommendedName>
</protein>
<dbReference type="SUPFAM" id="SSF48056">
    <property type="entry name" value="Di-copper centre-containing domain"/>
    <property type="match status" value="1"/>
</dbReference>